<dbReference type="EMBL" id="AWUE01021094">
    <property type="protein sequence ID" value="OMO63612.1"/>
    <property type="molecule type" value="Genomic_DNA"/>
</dbReference>
<evidence type="ECO:0000313" key="2">
    <source>
        <dbReference type="EMBL" id="OMO63612.1"/>
    </source>
</evidence>
<gene>
    <name evidence="2" type="ORF">COLO4_32289</name>
</gene>
<comment type="caution">
    <text evidence="2">The sequence shown here is derived from an EMBL/GenBank/DDBJ whole genome shotgun (WGS) entry which is preliminary data.</text>
</comment>
<sequence>MGPKRPSGRKVPINFKDRKSLKPLKNGVKSKKGKELKFIRRLKAELAQQKEEVRSKLVELERVHCEIVQERKVIRSQAKVFSLVNNFIDSTIESWAD</sequence>
<organism evidence="2 3">
    <name type="scientific">Corchorus olitorius</name>
    <dbReference type="NCBI Taxonomy" id="93759"/>
    <lineage>
        <taxon>Eukaryota</taxon>
        <taxon>Viridiplantae</taxon>
        <taxon>Streptophyta</taxon>
        <taxon>Embryophyta</taxon>
        <taxon>Tracheophyta</taxon>
        <taxon>Spermatophyta</taxon>
        <taxon>Magnoliopsida</taxon>
        <taxon>eudicotyledons</taxon>
        <taxon>Gunneridae</taxon>
        <taxon>Pentapetalae</taxon>
        <taxon>rosids</taxon>
        <taxon>malvids</taxon>
        <taxon>Malvales</taxon>
        <taxon>Malvaceae</taxon>
        <taxon>Grewioideae</taxon>
        <taxon>Apeibeae</taxon>
        <taxon>Corchorus</taxon>
    </lineage>
</organism>
<reference evidence="3" key="1">
    <citation type="submission" date="2013-09" db="EMBL/GenBank/DDBJ databases">
        <title>Corchorus olitorius genome sequencing.</title>
        <authorList>
            <person name="Alam M."/>
            <person name="Haque M.S."/>
            <person name="Islam M.S."/>
            <person name="Emdad E.M."/>
            <person name="Islam M.M."/>
            <person name="Ahmed B."/>
            <person name="Halim A."/>
            <person name="Hossen Q.M.M."/>
            <person name="Hossain M.Z."/>
            <person name="Ahmed R."/>
            <person name="Khan M.M."/>
            <person name="Islam R."/>
            <person name="Rashid M.M."/>
            <person name="Khan S.A."/>
            <person name="Rahman M.S."/>
            <person name="Alam M."/>
            <person name="Yahiya A.S."/>
            <person name="Khan M.S."/>
            <person name="Azam M.S."/>
            <person name="Haque T."/>
            <person name="Lashkar M.Z.H."/>
            <person name="Akhand A.I."/>
            <person name="Morshed G."/>
            <person name="Roy S."/>
            <person name="Uddin K.S."/>
            <person name="Rabeya T."/>
            <person name="Hossain A.S."/>
            <person name="Chowdhury A."/>
            <person name="Snigdha A.R."/>
            <person name="Mortoza M.S."/>
            <person name="Matin S.A."/>
            <person name="Hoque S.M.E."/>
            <person name="Islam M.K."/>
            <person name="Roy D.K."/>
            <person name="Haider R."/>
            <person name="Moosa M.M."/>
            <person name="Elias S.M."/>
            <person name="Hasan A.M."/>
            <person name="Jahan S."/>
            <person name="Shafiuddin M."/>
            <person name="Mahmood N."/>
            <person name="Shommy N.S."/>
        </authorList>
    </citation>
    <scope>NUCLEOTIDE SEQUENCE [LARGE SCALE GENOMIC DNA]</scope>
    <source>
        <strain evidence="3">cv. O-4</strain>
    </source>
</reference>
<dbReference type="Proteomes" id="UP000187203">
    <property type="component" value="Unassembled WGS sequence"/>
</dbReference>
<proteinExistence type="predicted"/>
<keyword evidence="1" id="KW-0175">Coiled coil</keyword>
<keyword evidence="3" id="KW-1185">Reference proteome</keyword>
<evidence type="ECO:0000313" key="3">
    <source>
        <dbReference type="Proteomes" id="UP000187203"/>
    </source>
</evidence>
<name>A0A1R3GZT7_9ROSI</name>
<dbReference type="AlphaFoldDB" id="A0A1R3GZT7"/>
<accession>A0A1R3GZT7</accession>
<feature type="coiled-coil region" evidence="1">
    <location>
        <begin position="36"/>
        <end position="63"/>
    </location>
</feature>
<evidence type="ECO:0000256" key="1">
    <source>
        <dbReference type="SAM" id="Coils"/>
    </source>
</evidence>
<protein>
    <submittedName>
        <fullName evidence="2">Uncharacterized protein</fullName>
    </submittedName>
</protein>